<organism evidence="1 2">
    <name type="scientific">Aquicella siphonis</name>
    <dbReference type="NCBI Taxonomy" id="254247"/>
    <lineage>
        <taxon>Bacteria</taxon>
        <taxon>Pseudomonadati</taxon>
        <taxon>Pseudomonadota</taxon>
        <taxon>Gammaproteobacteria</taxon>
        <taxon>Legionellales</taxon>
        <taxon>Coxiellaceae</taxon>
        <taxon>Aquicella</taxon>
    </lineage>
</organism>
<proteinExistence type="predicted"/>
<dbReference type="EMBL" id="LR699119">
    <property type="protein sequence ID" value="VVC74744.1"/>
    <property type="molecule type" value="Genomic_DNA"/>
</dbReference>
<protein>
    <submittedName>
        <fullName evidence="1">Uncharacterized protein</fullName>
    </submittedName>
</protein>
<accession>A0A5E4PDA2</accession>
<evidence type="ECO:0000313" key="2">
    <source>
        <dbReference type="Proteomes" id="UP000324194"/>
    </source>
</evidence>
<dbReference type="AlphaFoldDB" id="A0A5E4PDA2"/>
<reference evidence="1 2" key="1">
    <citation type="submission" date="2019-08" db="EMBL/GenBank/DDBJ databases">
        <authorList>
            <person name="Guy L."/>
        </authorList>
    </citation>
    <scope>NUCLEOTIDE SEQUENCE [LARGE SCALE GENOMIC DNA]</scope>
    <source>
        <strain evidence="1 2">SGT-108</strain>
    </source>
</reference>
<sequence>MHSTRSNYSAMKESWLKDLSQIRAKIDKVDEAGMQRTLITQSERLKLKISGYNGNPLEYVDINDQMKSLSDKTDRYLFIVGRSTRISALHEEFGSGIGTPRPFDKKIESVQKKLGTYNGDMDSASQIDKEIKALESEALHMRARRKAASGTAAEQARPLPDSGFSLFSLFCCCMPRARIDDRSPLLDNSGSRKTL</sequence>
<dbReference type="Proteomes" id="UP000324194">
    <property type="component" value="Chromosome 1"/>
</dbReference>
<dbReference type="RefSeq" id="WP_148337436.1">
    <property type="nucleotide sequence ID" value="NZ_LR699119.1"/>
</dbReference>
<evidence type="ECO:0000313" key="1">
    <source>
        <dbReference type="EMBL" id="VVC74744.1"/>
    </source>
</evidence>
<dbReference type="KEGG" id="asip:AQUSIP_00160"/>
<name>A0A5E4PDA2_9COXI</name>
<keyword evidence="2" id="KW-1185">Reference proteome</keyword>
<gene>
    <name evidence="1" type="ORF">AQUSIP_00160</name>
</gene>